<keyword evidence="2" id="KW-1185">Reference proteome</keyword>
<dbReference type="InterPro" id="IPR006482">
    <property type="entry name" value="Cas7_Csh2/Csh2"/>
</dbReference>
<organism evidence="1 2">
    <name type="scientific">Halothermothrix orenii (strain H 168 / OCM 544 / DSM 9562)</name>
    <dbReference type="NCBI Taxonomy" id="373903"/>
    <lineage>
        <taxon>Bacteria</taxon>
        <taxon>Bacillati</taxon>
        <taxon>Bacillota</taxon>
        <taxon>Clostridia</taxon>
        <taxon>Halanaerobiales</taxon>
        <taxon>Halothermotrichaceae</taxon>
        <taxon>Halothermothrix</taxon>
    </lineage>
</organism>
<sequence>MTEKQKVPNNSEILFLYDAKRSNPNGDMDNENKPRMDWDTGTNLVSDVRLKRYIRDYLQKVKGKNLFVSEEAEKAENRVHQILGRKPSSNKPVTDEELTKIAEECCDVIYFGAVLGTSGGNTHLTGPVQFNWGYSLNKVELQESKTITSSFSSGEGVGKDYRVKYSFIAFSGGINGLAAKDTKLTENDVKLLDEAIIKSIPLNRTRSKIGQTPRLYLRVEMNDNETALNDLREYISLDYNVREEDVRDINNIELVIDELLEYLSTIKSKIKKINYWKDNKLTVKDNGFEKLLNTFPVNELNY</sequence>
<dbReference type="GO" id="GO:0043571">
    <property type="term" value="P:maintenance of CRISPR repeat elements"/>
    <property type="evidence" value="ECO:0007669"/>
    <property type="project" value="InterPro"/>
</dbReference>
<dbReference type="AlphaFoldDB" id="B8CYA4"/>
<dbReference type="eggNOG" id="COG3649">
    <property type="taxonomic scope" value="Bacteria"/>
</dbReference>
<dbReference type="OrthoDB" id="9776792at2"/>
<dbReference type="STRING" id="373903.Hore_15240"/>
<reference evidence="1 2" key="1">
    <citation type="journal article" date="2009" name="PLoS ONE">
        <title>Genome analysis of the anaerobic thermohalophilic bacterium Halothermothrix orenii.</title>
        <authorList>
            <person name="Mavromatis K."/>
            <person name="Ivanova N."/>
            <person name="Anderson I."/>
            <person name="Lykidis A."/>
            <person name="Hooper S.D."/>
            <person name="Sun H."/>
            <person name="Kunin V."/>
            <person name="Lapidus A."/>
            <person name="Hugenholtz P."/>
            <person name="Patel B."/>
            <person name="Kyrpides N.C."/>
        </authorList>
    </citation>
    <scope>NUCLEOTIDE SEQUENCE [LARGE SCALE GENOMIC DNA]</scope>
    <source>
        <strain evidence="2">H 168 / OCM 544 / DSM 9562</strain>
    </source>
</reference>
<dbReference type="InterPro" id="IPR013419">
    <property type="entry name" value="CRISPR-assoc_prot_Cas7/Csh2"/>
</dbReference>
<dbReference type="RefSeq" id="WP_012636456.1">
    <property type="nucleotide sequence ID" value="NC_011899.1"/>
</dbReference>
<evidence type="ECO:0000313" key="2">
    <source>
        <dbReference type="Proteomes" id="UP000000719"/>
    </source>
</evidence>
<protein>
    <submittedName>
        <fullName evidence="1">CRISPR-associated protein, Csh2 family</fullName>
    </submittedName>
</protein>
<accession>B8CYA4</accession>
<dbReference type="Proteomes" id="UP000000719">
    <property type="component" value="Chromosome"/>
</dbReference>
<dbReference type="HOGENOM" id="CLU_071770_0_0_9"/>
<dbReference type="EMBL" id="CP001098">
    <property type="protein sequence ID" value="ACL70273.1"/>
    <property type="molecule type" value="Genomic_DNA"/>
</dbReference>
<dbReference type="NCBIfam" id="TIGR01595">
    <property type="entry name" value="cas_CT1132"/>
    <property type="match status" value="1"/>
</dbReference>
<dbReference type="Pfam" id="PF05107">
    <property type="entry name" value="Cas_Cas7"/>
    <property type="match status" value="1"/>
</dbReference>
<proteinExistence type="predicted"/>
<evidence type="ECO:0000313" key="1">
    <source>
        <dbReference type="EMBL" id="ACL70273.1"/>
    </source>
</evidence>
<gene>
    <name evidence="1" type="ordered locus">Hore_15240</name>
</gene>
<dbReference type="NCBIfam" id="TIGR02590">
    <property type="entry name" value="cas_Csh2"/>
    <property type="match status" value="1"/>
</dbReference>
<dbReference type="KEGG" id="hor:Hore_15240"/>
<name>B8CYA4_HALOH</name>